<sequence>MIEQLMSVMFILTVVATAVMAASAAIQGARLELDLFGATVIAVATAVGGGTVRDMLLGRMPVFWITDLTYLFTAVPMAVVMYFVATRLPSGNGRRLRLLMQLDAVGLALFTLVGVRVAQEMETHVAIAVVIGVITGTVGGMIRDVLCNVTPSVLKEDLYATISLIGGSLYLVLDRQIGEEWAVGISFVGMLVVRLIVIARTDMAAESQV</sequence>
<comment type="caution">
    <text evidence="9">The sequence shown here is derived from an EMBL/GenBank/DDBJ whole genome shotgun (WGS) entry which is preliminary data.</text>
</comment>
<dbReference type="RefSeq" id="WP_132860554.1">
    <property type="nucleotide sequence ID" value="NZ_SMGR01000002.1"/>
</dbReference>
<dbReference type="PANTHER" id="PTHR30506">
    <property type="entry name" value="INNER MEMBRANE PROTEIN"/>
    <property type="match status" value="1"/>
</dbReference>
<dbReference type="Pfam" id="PF03458">
    <property type="entry name" value="Gly_transporter"/>
    <property type="match status" value="2"/>
</dbReference>
<keyword evidence="6 7" id="KW-0472">Membrane</keyword>
<reference evidence="9 10" key="1">
    <citation type="submission" date="2019-03" db="EMBL/GenBank/DDBJ databases">
        <title>Genomic Encyclopedia of Archaeal and Bacterial Type Strains, Phase II (KMG-II): from individual species to whole genera.</title>
        <authorList>
            <person name="Goeker M."/>
        </authorList>
    </citation>
    <scope>NUCLEOTIDE SEQUENCE [LARGE SCALE GENOMIC DNA]</scope>
    <source>
        <strain evidence="9 10">DSM 26433</strain>
    </source>
</reference>
<evidence type="ECO:0000313" key="10">
    <source>
        <dbReference type="Proteomes" id="UP000295673"/>
    </source>
</evidence>
<keyword evidence="10" id="KW-1185">Reference proteome</keyword>
<evidence type="ECO:0000259" key="8">
    <source>
        <dbReference type="Pfam" id="PF03458"/>
    </source>
</evidence>
<organism evidence="9 10">
    <name type="scientific">Shimia isoporae</name>
    <dbReference type="NCBI Taxonomy" id="647720"/>
    <lineage>
        <taxon>Bacteria</taxon>
        <taxon>Pseudomonadati</taxon>
        <taxon>Pseudomonadota</taxon>
        <taxon>Alphaproteobacteria</taxon>
        <taxon>Rhodobacterales</taxon>
        <taxon>Roseobacteraceae</taxon>
    </lineage>
</organism>
<evidence type="ECO:0000256" key="1">
    <source>
        <dbReference type="ARBA" id="ARBA00004651"/>
    </source>
</evidence>
<keyword evidence="5 7" id="KW-1133">Transmembrane helix</keyword>
<feature type="transmembrane region" description="Helical" evidence="7">
    <location>
        <begin position="96"/>
        <end position="118"/>
    </location>
</feature>
<evidence type="ECO:0000256" key="2">
    <source>
        <dbReference type="ARBA" id="ARBA00008193"/>
    </source>
</evidence>
<dbReference type="AlphaFoldDB" id="A0A4R1N3E5"/>
<dbReference type="GO" id="GO:0005886">
    <property type="term" value="C:plasma membrane"/>
    <property type="evidence" value="ECO:0007669"/>
    <property type="project" value="UniProtKB-SubCell"/>
</dbReference>
<dbReference type="OrthoDB" id="9791874at2"/>
<comment type="subcellular location">
    <subcellularLocation>
        <location evidence="1">Cell membrane</location>
        <topology evidence="1">Multi-pass membrane protein</topology>
    </subcellularLocation>
</comment>
<dbReference type="PANTHER" id="PTHR30506:SF3">
    <property type="entry name" value="UPF0126 INNER MEMBRANE PROTEIN YADS-RELATED"/>
    <property type="match status" value="1"/>
</dbReference>
<protein>
    <submittedName>
        <fullName evidence="9">Putative membrane protein YeiH</fullName>
    </submittedName>
</protein>
<feature type="transmembrane region" description="Helical" evidence="7">
    <location>
        <begin position="33"/>
        <end position="50"/>
    </location>
</feature>
<feature type="transmembrane region" description="Helical" evidence="7">
    <location>
        <begin position="124"/>
        <end position="146"/>
    </location>
</feature>
<feature type="transmembrane region" description="Helical" evidence="7">
    <location>
        <begin position="6"/>
        <end position="26"/>
    </location>
</feature>
<dbReference type="Proteomes" id="UP000295673">
    <property type="component" value="Unassembled WGS sequence"/>
</dbReference>
<dbReference type="InterPro" id="IPR005115">
    <property type="entry name" value="Gly_transporter"/>
</dbReference>
<gene>
    <name evidence="9" type="ORF">BXY66_2530</name>
</gene>
<evidence type="ECO:0000256" key="4">
    <source>
        <dbReference type="ARBA" id="ARBA00022692"/>
    </source>
</evidence>
<evidence type="ECO:0000256" key="5">
    <source>
        <dbReference type="ARBA" id="ARBA00022989"/>
    </source>
</evidence>
<name>A0A4R1N3E5_9RHOB</name>
<proteinExistence type="inferred from homology"/>
<feature type="transmembrane region" description="Helical" evidence="7">
    <location>
        <begin position="62"/>
        <end position="84"/>
    </location>
</feature>
<comment type="similarity">
    <text evidence="2">Belongs to the UPF0126 family.</text>
</comment>
<feature type="domain" description="Glycine transporter" evidence="8">
    <location>
        <begin position="102"/>
        <end position="174"/>
    </location>
</feature>
<feature type="transmembrane region" description="Helical" evidence="7">
    <location>
        <begin position="181"/>
        <end position="199"/>
    </location>
</feature>
<accession>A0A4R1N3E5</accession>
<keyword evidence="3" id="KW-1003">Cell membrane</keyword>
<feature type="domain" description="Glycine transporter" evidence="8">
    <location>
        <begin position="11"/>
        <end position="84"/>
    </location>
</feature>
<keyword evidence="4 7" id="KW-0812">Transmembrane</keyword>
<evidence type="ECO:0000313" key="9">
    <source>
        <dbReference type="EMBL" id="TCL01218.1"/>
    </source>
</evidence>
<evidence type="ECO:0000256" key="7">
    <source>
        <dbReference type="SAM" id="Phobius"/>
    </source>
</evidence>
<evidence type="ECO:0000256" key="6">
    <source>
        <dbReference type="ARBA" id="ARBA00023136"/>
    </source>
</evidence>
<dbReference type="EMBL" id="SMGR01000002">
    <property type="protein sequence ID" value="TCL01218.1"/>
    <property type="molecule type" value="Genomic_DNA"/>
</dbReference>
<evidence type="ECO:0000256" key="3">
    <source>
        <dbReference type="ARBA" id="ARBA00022475"/>
    </source>
</evidence>